<dbReference type="InterPro" id="IPR011768">
    <property type="entry name" value="Transl_elongation_fac_P"/>
</dbReference>
<dbReference type="InterPro" id="IPR008991">
    <property type="entry name" value="Translation_prot_SH3-like_sf"/>
</dbReference>
<dbReference type="Pfam" id="PF09285">
    <property type="entry name" value="Elong-fact-P_C"/>
    <property type="match status" value="1"/>
</dbReference>
<keyword evidence="5 7" id="KW-0251">Elongation factor</keyword>
<dbReference type="GO" id="GO:0043043">
    <property type="term" value="P:peptide biosynthetic process"/>
    <property type="evidence" value="ECO:0007669"/>
    <property type="project" value="InterPro"/>
</dbReference>
<evidence type="ECO:0000313" key="12">
    <source>
        <dbReference type="EMBL" id="OGM76587.1"/>
    </source>
</evidence>
<proteinExistence type="inferred from homology"/>
<keyword evidence="4 7" id="KW-0963">Cytoplasm</keyword>
<dbReference type="NCBIfam" id="TIGR00038">
    <property type="entry name" value="efp"/>
    <property type="match status" value="1"/>
</dbReference>
<dbReference type="Pfam" id="PF08207">
    <property type="entry name" value="EFP_N"/>
    <property type="match status" value="1"/>
</dbReference>
<gene>
    <name evidence="7" type="primary">efp</name>
    <name evidence="12" type="ORF">A2210_01795</name>
</gene>
<dbReference type="SMART" id="SM00841">
    <property type="entry name" value="Elong-fact-P_C"/>
    <property type="match status" value="1"/>
</dbReference>
<comment type="similarity">
    <text evidence="3 7 9">Belongs to the elongation factor P family.</text>
</comment>
<dbReference type="InterPro" id="IPR014722">
    <property type="entry name" value="Rib_uL2_dom2"/>
</dbReference>
<evidence type="ECO:0000256" key="5">
    <source>
        <dbReference type="ARBA" id="ARBA00022768"/>
    </source>
</evidence>
<evidence type="ECO:0000256" key="2">
    <source>
        <dbReference type="ARBA" id="ARBA00004815"/>
    </source>
</evidence>
<evidence type="ECO:0000259" key="11">
    <source>
        <dbReference type="SMART" id="SM01185"/>
    </source>
</evidence>
<protein>
    <recommendedName>
        <fullName evidence="7 8">Elongation factor P</fullName>
        <shortName evidence="7">EF-P</shortName>
    </recommendedName>
</protein>
<dbReference type="STRING" id="1802532.A2210_01795"/>
<feature type="domain" description="Elongation factor P C-terminal" evidence="10">
    <location>
        <begin position="134"/>
        <end position="189"/>
    </location>
</feature>
<dbReference type="Gene3D" id="2.30.30.30">
    <property type="match status" value="1"/>
</dbReference>
<evidence type="ECO:0000256" key="6">
    <source>
        <dbReference type="ARBA" id="ARBA00022917"/>
    </source>
</evidence>
<comment type="pathway">
    <text evidence="2 7">Protein biosynthesis; polypeptide chain elongation.</text>
</comment>
<evidence type="ECO:0000256" key="3">
    <source>
        <dbReference type="ARBA" id="ARBA00009479"/>
    </source>
</evidence>
<dbReference type="SUPFAM" id="SSF50104">
    <property type="entry name" value="Translation proteins SH3-like domain"/>
    <property type="match status" value="1"/>
</dbReference>
<comment type="function">
    <text evidence="7">Involved in peptide bond synthesis. Stimulates efficient translation and peptide-bond synthesis on native or reconstituted 70S ribosomes in vitro. Probably functions indirectly by altering the affinity of the ribosome for aminoacyl-tRNA, thus increasing their reactivity as acceptors for peptidyl transferase.</text>
</comment>
<evidence type="ECO:0000259" key="10">
    <source>
        <dbReference type="SMART" id="SM00841"/>
    </source>
</evidence>
<evidence type="ECO:0000256" key="1">
    <source>
        <dbReference type="ARBA" id="ARBA00004496"/>
    </source>
</evidence>
<keyword evidence="6 7" id="KW-0648">Protein biosynthesis</keyword>
<dbReference type="NCBIfam" id="NF001810">
    <property type="entry name" value="PRK00529.1"/>
    <property type="match status" value="1"/>
</dbReference>
<dbReference type="InterPro" id="IPR012340">
    <property type="entry name" value="NA-bd_OB-fold"/>
</dbReference>
<dbReference type="FunFam" id="2.40.50.140:FF:000009">
    <property type="entry name" value="Elongation factor P"/>
    <property type="match status" value="1"/>
</dbReference>
<dbReference type="Pfam" id="PF01132">
    <property type="entry name" value="EFP"/>
    <property type="match status" value="1"/>
</dbReference>
<accession>A0A1F8CJS1</accession>
<dbReference type="AlphaFoldDB" id="A0A1F8CJS1"/>
<dbReference type="EMBL" id="MGHS01000023">
    <property type="protein sequence ID" value="OGM76587.1"/>
    <property type="molecule type" value="Genomic_DNA"/>
</dbReference>
<dbReference type="GO" id="GO:0005829">
    <property type="term" value="C:cytosol"/>
    <property type="evidence" value="ECO:0007669"/>
    <property type="project" value="UniProtKB-ARBA"/>
</dbReference>
<dbReference type="PANTHER" id="PTHR30053">
    <property type="entry name" value="ELONGATION FACTOR P"/>
    <property type="match status" value="1"/>
</dbReference>
<dbReference type="InterPro" id="IPR013185">
    <property type="entry name" value="Transl_elong_KOW-like"/>
</dbReference>
<dbReference type="HAMAP" id="MF_00141">
    <property type="entry name" value="EF_P"/>
    <property type="match status" value="1"/>
</dbReference>
<dbReference type="UniPathway" id="UPA00345"/>
<dbReference type="InterPro" id="IPR015365">
    <property type="entry name" value="Elong-fact-P_C"/>
</dbReference>
<evidence type="ECO:0000313" key="13">
    <source>
        <dbReference type="Proteomes" id="UP000177855"/>
    </source>
</evidence>
<dbReference type="Gene3D" id="2.40.50.140">
    <property type="entry name" value="Nucleic acid-binding proteins"/>
    <property type="match status" value="2"/>
</dbReference>
<dbReference type="SUPFAM" id="SSF50249">
    <property type="entry name" value="Nucleic acid-binding proteins"/>
    <property type="match status" value="2"/>
</dbReference>
<dbReference type="PANTHER" id="PTHR30053:SF14">
    <property type="entry name" value="TRANSLATION ELONGATION FACTOR KOW-LIKE DOMAIN-CONTAINING PROTEIN"/>
    <property type="match status" value="1"/>
</dbReference>
<comment type="caution">
    <text evidence="12">The sequence shown here is derived from an EMBL/GenBank/DDBJ whole genome shotgun (WGS) entry which is preliminary data.</text>
</comment>
<dbReference type="SMART" id="SM01185">
    <property type="entry name" value="EFP"/>
    <property type="match status" value="1"/>
</dbReference>
<dbReference type="PROSITE" id="PS01275">
    <property type="entry name" value="EFP"/>
    <property type="match status" value="1"/>
</dbReference>
<name>A0A1F8CJS1_9BACT</name>
<dbReference type="CDD" id="cd05794">
    <property type="entry name" value="S1_EF-P_repeat_2"/>
    <property type="match status" value="1"/>
</dbReference>
<reference evidence="12 13" key="1">
    <citation type="journal article" date="2016" name="Nat. Commun.">
        <title>Thousands of microbial genomes shed light on interconnected biogeochemical processes in an aquifer system.</title>
        <authorList>
            <person name="Anantharaman K."/>
            <person name="Brown C.T."/>
            <person name="Hug L.A."/>
            <person name="Sharon I."/>
            <person name="Castelle C.J."/>
            <person name="Probst A.J."/>
            <person name="Thomas B.C."/>
            <person name="Singh A."/>
            <person name="Wilkins M.J."/>
            <person name="Karaoz U."/>
            <person name="Brodie E.L."/>
            <person name="Williams K.H."/>
            <person name="Hubbard S.S."/>
            <person name="Banfield J.F."/>
        </authorList>
    </citation>
    <scope>NUCLEOTIDE SEQUENCE [LARGE SCALE GENOMIC DNA]</scope>
</reference>
<dbReference type="InterPro" id="IPR001059">
    <property type="entry name" value="Transl_elong_P/YeiP_cen"/>
</dbReference>
<sequence>MINATDLKAGIAFLHYEKPYQVIKYNLIKLGRGSAYVKITARNLETGGIDEISYQSNASVDEVNTYKKKLQYLYKDASSIVFMDPETYEQVEIDASVLDGQEVFLKEGDSADVLFWSLDSARDKVLTVELPPKVVLEVRQTDPGVKGNSATNIYKPAILENGLKVKVPLFIKVGEKIRVDTRTKEYIERVK</sequence>
<dbReference type="InterPro" id="IPR013852">
    <property type="entry name" value="Transl_elong_P/YeiP_CS"/>
</dbReference>
<evidence type="ECO:0000256" key="4">
    <source>
        <dbReference type="ARBA" id="ARBA00022490"/>
    </source>
</evidence>
<evidence type="ECO:0000256" key="8">
    <source>
        <dbReference type="NCBIfam" id="TIGR00038"/>
    </source>
</evidence>
<comment type="subcellular location">
    <subcellularLocation>
        <location evidence="1 7">Cytoplasm</location>
    </subcellularLocation>
</comment>
<feature type="domain" description="Translation elongation factor P/YeiP central" evidence="11">
    <location>
        <begin position="67"/>
        <end position="126"/>
    </location>
</feature>
<evidence type="ECO:0000256" key="9">
    <source>
        <dbReference type="RuleBase" id="RU004389"/>
    </source>
</evidence>
<evidence type="ECO:0000256" key="7">
    <source>
        <dbReference type="HAMAP-Rule" id="MF_00141"/>
    </source>
</evidence>
<dbReference type="PIRSF" id="PIRSF005901">
    <property type="entry name" value="EF-P"/>
    <property type="match status" value="1"/>
</dbReference>
<dbReference type="FunFam" id="2.40.50.140:FF:000004">
    <property type="entry name" value="Elongation factor P"/>
    <property type="match status" value="1"/>
</dbReference>
<dbReference type="InterPro" id="IPR020599">
    <property type="entry name" value="Transl_elong_fac_P/YeiP"/>
</dbReference>
<dbReference type="GO" id="GO:0003746">
    <property type="term" value="F:translation elongation factor activity"/>
    <property type="evidence" value="ECO:0007669"/>
    <property type="project" value="UniProtKB-UniRule"/>
</dbReference>
<dbReference type="Proteomes" id="UP000177855">
    <property type="component" value="Unassembled WGS sequence"/>
</dbReference>
<dbReference type="CDD" id="cd04470">
    <property type="entry name" value="S1_EF-P_repeat_1"/>
    <property type="match status" value="1"/>
</dbReference>
<organism evidence="12 13">
    <name type="scientific">Candidatus Woesebacteria bacterium RIFOXYA1_FULL_40_18</name>
    <dbReference type="NCBI Taxonomy" id="1802532"/>
    <lineage>
        <taxon>Bacteria</taxon>
        <taxon>Candidatus Woeseibacteriota</taxon>
    </lineage>
</organism>